<keyword evidence="1" id="KW-1133">Transmembrane helix</keyword>
<dbReference type="Proteomes" id="UP000028999">
    <property type="component" value="Unassembled WGS sequence"/>
</dbReference>
<accession>A0A078HSQ7</accession>
<feature type="transmembrane region" description="Helical" evidence="1">
    <location>
        <begin position="7"/>
        <end position="26"/>
    </location>
</feature>
<keyword evidence="1" id="KW-0812">Transmembrane</keyword>
<gene>
    <name evidence="2" type="primary">BnaCnng09730D</name>
    <name evidence="2" type="ORF">GSBRNA2T00071914001</name>
</gene>
<dbReference type="AlphaFoldDB" id="A0A078HSQ7"/>
<keyword evidence="3" id="KW-1185">Reference proteome</keyword>
<evidence type="ECO:0000256" key="1">
    <source>
        <dbReference type="SAM" id="Phobius"/>
    </source>
</evidence>
<proteinExistence type="predicted"/>
<evidence type="ECO:0000313" key="3">
    <source>
        <dbReference type="Proteomes" id="UP000028999"/>
    </source>
</evidence>
<name>A0A078HSQ7_BRANA</name>
<organism evidence="2 3">
    <name type="scientific">Brassica napus</name>
    <name type="common">Rape</name>
    <dbReference type="NCBI Taxonomy" id="3708"/>
    <lineage>
        <taxon>Eukaryota</taxon>
        <taxon>Viridiplantae</taxon>
        <taxon>Streptophyta</taxon>
        <taxon>Embryophyta</taxon>
        <taxon>Tracheophyta</taxon>
        <taxon>Spermatophyta</taxon>
        <taxon>Magnoliopsida</taxon>
        <taxon>eudicotyledons</taxon>
        <taxon>Gunneridae</taxon>
        <taxon>Pentapetalae</taxon>
        <taxon>rosids</taxon>
        <taxon>malvids</taxon>
        <taxon>Brassicales</taxon>
        <taxon>Brassicaceae</taxon>
        <taxon>Brassiceae</taxon>
        <taxon>Brassica</taxon>
    </lineage>
</organism>
<protein>
    <submittedName>
        <fullName evidence="2">BnaCnng09730D protein</fullName>
    </submittedName>
</protein>
<dbReference type="Gramene" id="CDY40882">
    <property type="protein sequence ID" value="CDY40882"/>
    <property type="gene ID" value="GSBRNA2T00071914001"/>
</dbReference>
<sequence length="69" mass="8583">MMFRIGLYNVTYLFCFIFEMFIKTILRWGFLDDDSLIDLSFTTTLRRSIRRSFPLYRWDKKRRQDTILT</sequence>
<reference evidence="2 3" key="1">
    <citation type="journal article" date="2014" name="Science">
        <title>Plant genetics. Early allopolyploid evolution in the post-Neolithic Brassica napus oilseed genome.</title>
        <authorList>
            <person name="Chalhoub B."/>
            <person name="Denoeud F."/>
            <person name="Liu S."/>
            <person name="Parkin I.A."/>
            <person name="Tang H."/>
            <person name="Wang X."/>
            <person name="Chiquet J."/>
            <person name="Belcram H."/>
            <person name="Tong C."/>
            <person name="Samans B."/>
            <person name="Correa M."/>
            <person name="Da Silva C."/>
            <person name="Just J."/>
            <person name="Falentin C."/>
            <person name="Koh C.S."/>
            <person name="Le Clainche I."/>
            <person name="Bernard M."/>
            <person name="Bento P."/>
            <person name="Noel B."/>
            <person name="Labadie K."/>
            <person name="Alberti A."/>
            <person name="Charles M."/>
            <person name="Arnaud D."/>
            <person name="Guo H."/>
            <person name="Daviaud C."/>
            <person name="Alamery S."/>
            <person name="Jabbari K."/>
            <person name="Zhao M."/>
            <person name="Edger P.P."/>
            <person name="Chelaifa H."/>
            <person name="Tack D."/>
            <person name="Lassalle G."/>
            <person name="Mestiri I."/>
            <person name="Schnel N."/>
            <person name="Le Paslier M.C."/>
            <person name="Fan G."/>
            <person name="Renault V."/>
            <person name="Bayer P.E."/>
            <person name="Golicz A.A."/>
            <person name="Manoli S."/>
            <person name="Lee T.H."/>
            <person name="Thi V.H."/>
            <person name="Chalabi S."/>
            <person name="Hu Q."/>
            <person name="Fan C."/>
            <person name="Tollenaere R."/>
            <person name="Lu Y."/>
            <person name="Battail C."/>
            <person name="Shen J."/>
            <person name="Sidebottom C.H."/>
            <person name="Wang X."/>
            <person name="Canaguier A."/>
            <person name="Chauveau A."/>
            <person name="Berard A."/>
            <person name="Deniot G."/>
            <person name="Guan M."/>
            <person name="Liu Z."/>
            <person name="Sun F."/>
            <person name="Lim Y.P."/>
            <person name="Lyons E."/>
            <person name="Town C.D."/>
            <person name="Bancroft I."/>
            <person name="Wang X."/>
            <person name="Meng J."/>
            <person name="Ma J."/>
            <person name="Pires J.C."/>
            <person name="King G.J."/>
            <person name="Brunel D."/>
            <person name="Delourme R."/>
            <person name="Renard M."/>
            <person name="Aury J.M."/>
            <person name="Adams K.L."/>
            <person name="Batley J."/>
            <person name="Snowdon R.J."/>
            <person name="Tost J."/>
            <person name="Edwards D."/>
            <person name="Zhou Y."/>
            <person name="Hua W."/>
            <person name="Sharpe A.G."/>
            <person name="Paterson A.H."/>
            <person name="Guan C."/>
            <person name="Wincker P."/>
        </authorList>
    </citation>
    <scope>NUCLEOTIDE SEQUENCE [LARGE SCALE GENOMIC DNA]</scope>
    <source>
        <strain evidence="3">cv. Darmor-bzh</strain>
    </source>
</reference>
<keyword evidence="1" id="KW-0472">Membrane</keyword>
<dbReference type="PaxDb" id="3708-A0A078HSQ7"/>
<evidence type="ECO:0000313" key="2">
    <source>
        <dbReference type="EMBL" id="CDY40882.1"/>
    </source>
</evidence>
<dbReference type="EMBL" id="LK032483">
    <property type="protein sequence ID" value="CDY40882.1"/>
    <property type="molecule type" value="Genomic_DNA"/>
</dbReference>